<proteinExistence type="predicted"/>
<organism evidence="3 4">
    <name type="scientific">Antrihabitans stalactiti</name>
    <dbReference type="NCBI Taxonomy" id="2584121"/>
    <lineage>
        <taxon>Bacteria</taxon>
        <taxon>Bacillati</taxon>
        <taxon>Actinomycetota</taxon>
        <taxon>Actinomycetes</taxon>
        <taxon>Mycobacteriales</taxon>
        <taxon>Nocardiaceae</taxon>
        <taxon>Antrihabitans</taxon>
    </lineage>
</organism>
<feature type="domain" description="Transglycosylase SLT" evidence="2">
    <location>
        <begin position="184"/>
        <end position="225"/>
    </location>
</feature>
<dbReference type="InterPro" id="IPR043426">
    <property type="entry name" value="MltB-like"/>
</dbReference>
<sequence length="339" mass="34217">MRPTTPGLACGIVAAVLATGAAGSGWPTDPHIHSVASDSASSDVTGTAVQSIAERGGRVGLVHTRREFPHLRAVTPGLRSDPAAIARPTAGLPDNGLSANTLGIPEIALAAYRNAELAMAATTPGCGVTWHLLAGIGRIESGHANGGSTDSAGTTITPILGPALDGTLPGNEIIAAGDNAFVRAVGPMQFLPSTWTHYAADGNGDGIADPNNVFDAALGAAQYLCSGNLDLRDAAAELRAVLRYNNSMSYASDVLSWSATYAGGVHQSGPATLPGFTPEVADVAPTQPVPTETTSEPVQPTAPSTIEPLTPSPEPPTITIPGLPPIPCGIFCPPPVSAP</sequence>
<dbReference type="PANTHER" id="PTHR30163:SF8">
    <property type="entry name" value="LYTIC MUREIN TRANSGLYCOSYLASE"/>
    <property type="match status" value="1"/>
</dbReference>
<dbReference type="Pfam" id="PF13406">
    <property type="entry name" value="SLT_2"/>
    <property type="match status" value="1"/>
</dbReference>
<keyword evidence="4" id="KW-1185">Reference proteome</keyword>
<dbReference type="InterPro" id="IPR023346">
    <property type="entry name" value="Lysozyme-like_dom_sf"/>
</dbReference>
<evidence type="ECO:0000313" key="4">
    <source>
        <dbReference type="Proteomes" id="UP000535543"/>
    </source>
</evidence>
<dbReference type="PANTHER" id="PTHR30163">
    <property type="entry name" value="MEMBRANE-BOUND LYTIC MUREIN TRANSGLYCOSYLASE B"/>
    <property type="match status" value="1"/>
</dbReference>
<feature type="region of interest" description="Disordered" evidence="1">
    <location>
        <begin position="284"/>
        <end position="314"/>
    </location>
</feature>
<comment type="caution">
    <text evidence="3">The sequence shown here is derived from an EMBL/GenBank/DDBJ whole genome shotgun (WGS) entry which is preliminary data.</text>
</comment>
<dbReference type="GO" id="GO:0008933">
    <property type="term" value="F:peptidoglycan lytic transglycosylase activity"/>
    <property type="evidence" value="ECO:0007669"/>
    <property type="project" value="TreeGrafter"/>
</dbReference>
<dbReference type="InterPro" id="IPR031304">
    <property type="entry name" value="SLT_2"/>
</dbReference>
<evidence type="ECO:0000313" key="3">
    <source>
        <dbReference type="EMBL" id="NMN96717.1"/>
    </source>
</evidence>
<dbReference type="Proteomes" id="UP000535543">
    <property type="component" value="Unassembled WGS sequence"/>
</dbReference>
<name>A0A848KLR5_9NOCA</name>
<protein>
    <submittedName>
        <fullName evidence="3">Lytic transglycosylase</fullName>
    </submittedName>
</protein>
<dbReference type="Gene3D" id="1.10.530.10">
    <property type="match status" value="1"/>
</dbReference>
<dbReference type="EMBL" id="VCQU01000005">
    <property type="protein sequence ID" value="NMN96717.1"/>
    <property type="molecule type" value="Genomic_DNA"/>
</dbReference>
<reference evidence="3 4" key="2">
    <citation type="submission" date="2020-06" db="EMBL/GenBank/DDBJ databases">
        <title>Antribacter stalactiti gen. nov., sp. nov., a new member of the family Nacardiaceae isolated from a cave.</title>
        <authorList>
            <person name="Kim I.S."/>
        </authorList>
    </citation>
    <scope>NUCLEOTIDE SEQUENCE [LARGE SCALE GENOMIC DNA]</scope>
    <source>
        <strain evidence="3 4">YC2-7</strain>
    </source>
</reference>
<dbReference type="CDD" id="cd13399">
    <property type="entry name" value="Slt35-like"/>
    <property type="match status" value="1"/>
</dbReference>
<dbReference type="SUPFAM" id="SSF53955">
    <property type="entry name" value="Lysozyme-like"/>
    <property type="match status" value="1"/>
</dbReference>
<reference evidence="3 4" key="1">
    <citation type="submission" date="2019-05" db="EMBL/GenBank/DDBJ databases">
        <authorList>
            <person name="Lee S.D."/>
        </authorList>
    </citation>
    <scope>NUCLEOTIDE SEQUENCE [LARGE SCALE GENOMIC DNA]</scope>
    <source>
        <strain evidence="3 4">YC2-7</strain>
    </source>
</reference>
<feature type="compositionally biased region" description="Polar residues" evidence="1">
    <location>
        <begin position="289"/>
        <end position="302"/>
    </location>
</feature>
<dbReference type="GO" id="GO:0009253">
    <property type="term" value="P:peptidoglycan catabolic process"/>
    <property type="evidence" value="ECO:0007669"/>
    <property type="project" value="TreeGrafter"/>
</dbReference>
<evidence type="ECO:0000259" key="2">
    <source>
        <dbReference type="Pfam" id="PF13406"/>
    </source>
</evidence>
<dbReference type="AlphaFoldDB" id="A0A848KLR5"/>
<dbReference type="RefSeq" id="WP_169588900.1">
    <property type="nucleotide sequence ID" value="NZ_VCQU01000005.1"/>
</dbReference>
<accession>A0A848KLR5</accession>
<evidence type="ECO:0000256" key="1">
    <source>
        <dbReference type="SAM" id="MobiDB-lite"/>
    </source>
</evidence>
<gene>
    <name evidence="3" type="ORF">FGL95_16895</name>
</gene>